<reference evidence="1" key="1">
    <citation type="submission" date="2022-10" db="EMBL/GenBank/DDBJ databases">
        <title>The complete genomes of actinobacterial strains from the NBC collection.</title>
        <authorList>
            <person name="Joergensen T.S."/>
            <person name="Alvarez Arevalo M."/>
            <person name="Sterndorff E.B."/>
            <person name="Faurdal D."/>
            <person name="Vuksanovic O."/>
            <person name="Mourched A.-S."/>
            <person name="Charusanti P."/>
            <person name="Shaw S."/>
            <person name="Blin K."/>
            <person name="Weber T."/>
        </authorList>
    </citation>
    <scope>NUCLEOTIDE SEQUENCE</scope>
    <source>
        <strain evidence="1">NBC 01771</strain>
    </source>
</reference>
<organism evidence="1 2">
    <name type="scientific">Streptomyces scopuliridis</name>
    <dbReference type="NCBI Taxonomy" id="452529"/>
    <lineage>
        <taxon>Bacteria</taxon>
        <taxon>Bacillati</taxon>
        <taxon>Actinomycetota</taxon>
        <taxon>Actinomycetes</taxon>
        <taxon>Kitasatosporales</taxon>
        <taxon>Streptomycetaceae</taxon>
        <taxon>Streptomyces</taxon>
    </lineage>
</organism>
<dbReference type="EMBL" id="CP109109">
    <property type="protein sequence ID" value="WSB95915.1"/>
    <property type="molecule type" value="Genomic_DNA"/>
</dbReference>
<evidence type="ECO:0000313" key="1">
    <source>
        <dbReference type="EMBL" id="WSB95915.1"/>
    </source>
</evidence>
<name>A0ACD4ZBY9_9ACTN</name>
<protein>
    <submittedName>
        <fullName evidence="1">NADP-dependent oxidoreductase</fullName>
    </submittedName>
</protein>
<gene>
    <name evidence="1" type="ORF">OG835_02085</name>
</gene>
<proteinExistence type="predicted"/>
<keyword evidence="2" id="KW-1185">Reference proteome</keyword>
<dbReference type="Proteomes" id="UP001348369">
    <property type="component" value="Chromosome"/>
</dbReference>
<sequence length="306" mass="30973">MSLAVQFTEYGTPDVLRIVDVPPLTAGPGQVRLAVRAAGVNPIDWKILHGSMRQVMPVDLPGGLGSDVAGVVDQVGEGVTAFSVGDEVLGASITPSYAQSALADPAALVAKPASVPWEVAATLAGTGITAWEVLNKLKISTGETLLVHAAAGGVGTFAVQLAVARGARVIGTASERNHEQLRSFGVEPVTYGEGLVDRVRAISPHGVDAVLDASGRGEIPDSIELAGGPTRVLSLVAFGAADTGIQMHMAEPGAGGPEALGDILALIEAGRLQMPIAGTYPLDEVAAALAVSQSGHLSGKLVVLPA</sequence>
<accession>A0ACD4ZBY9</accession>
<evidence type="ECO:0000313" key="2">
    <source>
        <dbReference type="Proteomes" id="UP001348369"/>
    </source>
</evidence>